<dbReference type="PROSITE" id="PS51371">
    <property type="entry name" value="CBS"/>
    <property type="match status" value="2"/>
</dbReference>
<dbReference type="InterPro" id="IPR017080">
    <property type="entry name" value="UCP036990_CBS_BON"/>
</dbReference>
<sequence>MEAKDIMTTDVVSVRPDTSVKHVAKIMRDRRLSGLPVLDDEGKLAGIITEGDLMRRSELYSTFLPAGNAAPDGPEGYVKGHSWRVGDVMTAPVITAAETDSLPTLAALLTQHGIKRVPILHGDRVVGVVSRADLLWAIAEAAPAPISTGDRAIRLAVATRLREDCGLTGPCPVVTVTKGIVHLWGTVTSQGDRDAARVAAETVTGVVGVKDHLRLVGSSGPDSR</sequence>
<accession>A0A2V3TUU8</accession>
<dbReference type="InterPro" id="IPR007055">
    <property type="entry name" value="BON_dom"/>
</dbReference>
<evidence type="ECO:0000256" key="2">
    <source>
        <dbReference type="PROSITE-ProRule" id="PRU00703"/>
    </source>
</evidence>
<dbReference type="InterPro" id="IPR000644">
    <property type="entry name" value="CBS_dom"/>
</dbReference>
<keyword evidence="4" id="KW-1185">Reference proteome</keyword>
<dbReference type="EMBL" id="QJJK01000016">
    <property type="protein sequence ID" value="PXW52451.1"/>
    <property type="molecule type" value="Genomic_DNA"/>
</dbReference>
<dbReference type="SUPFAM" id="SSF54631">
    <property type="entry name" value="CBS-domain pair"/>
    <property type="match status" value="1"/>
</dbReference>
<dbReference type="Gene3D" id="3.30.1340.30">
    <property type="match status" value="1"/>
</dbReference>
<name>A0A2V3TUU8_9HYPH</name>
<dbReference type="Pfam" id="PF04972">
    <property type="entry name" value="BON"/>
    <property type="match status" value="1"/>
</dbReference>
<evidence type="ECO:0000313" key="3">
    <source>
        <dbReference type="EMBL" id="PXW52451.1"/>
    </source>
</evidence>
<gene>
    <name evidence="3" type="ORF">C7450_11624</name>
</gene>
<dbReference type="AlphaFoldDB" id="A0A2V3TUU8"/>
<dbReference type="PIRSF" id="PIRSF036990">
    <property type="entry name" value="UCP036990_CBS_BON"/>
    <property type="match status" value="1"/>
</dbReference>
<dbReference type="PANTHER" id="PTHR43080">
    <property type="entry name" value="CBS DOMAIN-CONTAINING PROTEIN CBSX3, MITOCHONDRIAL"/>
    <property type="match status" value="1"/>
</dbReference>
<dbReference type="PANTHER" id="PTHR43080:SF26">
    <property type="entry name" value="REGULATORY PROTEIN"/>
    <property type="match status" value="1"/>
</dbReference>
<evidence type="ECO:0000256" key="1">
    <source>
        <dbReference type="ARBA" id="ARBA00023122"/>
    </source>
</evidence>
<keyword evidence="1 2" id="KW-0129">CBS domain</keyword>
<proteinExistence type="predicted"/>
<evidence type="ECO:0000313" key="4">
    <source>
        <dbReference type="Proteomes" id="UP000248021"/>
    </source>
</evidence>
<organism evidence="3 4">
    <name type="scientific">Chelatococcus asaccharovorans</name>
    <dbReference type="NCBI Taxonomy" id="28210"/>
    <lineage>
        <taxon>Bacteria</taxon>
        <taxon>Pseudomonadati</taxon>
        <taxon>Pseudomonadota</taxon>
        <taxon>Alphaproteobacteria</taxon>
        <taxon>Hyphomicrobiales</taxon>
        <taxon>Chelatococcaceae</taxon>
        <taxon>Chelatococcus</taxon>
    </lineage>
</organism>
<dbReference type="Proteomes" id="UP000248021">
    <property type="component" value="Unassembled WGS sequence"/>
</dbReference>
<dbReference type="Gene3D" id="3.10.580.10">
    <property type="entry name" value="CBS-domain"/>
    <property type="match status" value="1"/>
</dbReference>
<dbReference type="PROSITE" id="PS50914">
    <property type="entry name" value="BON"/>
    <property type="match status" value="1"/>
</dbReference>
<comment type="caution">
    <text evidence="3">The sequence shown here is derived from an EMBL/GenBank/DDBJ whole genome shotgun (WGS) entry which is preliminary data.</text>
</comment>
<dbReference type="Pfam" id="PF00571">
    <property type="entry name" value="CBS"/>
    <property type="match status" value="2"/>
</dbReference>
<reference evidence="3 4" key="1">
    <citation type="submission" date="2018-05" db="EMBL/GenBank/DDBJ databases">
        <title>Genomic Encyclopedia of Type Strains, Phase IV (KMG-IV): sequencing the most valuable type-strain genomes for metagenomic binning, comparative biology and taxonomic classification.</title>
        <authorList>
            <person name="Goeker M."/>
        </authorList>
    </citation>
    <scope>NUCLEOTIDE SEQUENCE [LARGE SCALE GENOMIC DNA]</scope>
    <source>
        <strain evidence="3 4">DSM 6462</strain>
    </source>
</reference>
<dbReference type="InterPro" id="IPR051257">
    <property type="entry name" value="Diverse_CBS-Domain"/>
</dbReference>
<dbReference type="RefSeq" id="WP_245450193.1">
    <property type="nucleotide sequence ID" value="NZ_CAKNFM010000006.1"/>
</dbReference>
<dbReference type="SMART" id="SM00116">
    <property type="entry name" value="CBS"/>
    <property type="match status" value="2"/>
</dbReference>
<protein>
    <submittedName>
        <fullName evidence="3">BON domain-containing protein</fullName>
    </submittedName>
</protein>
<dbReference type="InterPro" id="IPR046342">
    <property type="entry name" value="CBS_dom_sf"/>
</dbReference>
<dbReference type="CDD" id="cd04586">
    <property type="entry name" value="CBS_pair_BON_assoc"/>
    <property type="match status" value="1"/>
</dbReference>